<evidence type="ECO:0000256" key="4">
    <source>
        <dbReference type="ARBA" id="ARBA00022741"/>
    </source>
</evidence>
<dbReference type="RefSeq" id="XP_025485145.1">
    <property type="nucleotide sequence ID" value="XM_025627615.1"/>
</dbReference>
<feature type="binding site" evidence="9">
    <location>
        <position position="95"/>
    </location>
    <ligand>
        <name>ATP</name>
        <dbReference type="ChEBI" id="CHEBI:30616"/>
    </ligand>
</feature>
<keyword evidence="6 9" id="KW-0067">ATP-binding</keyword>
<dbReference type="Gene3D" id="3.30.200.20">
    <property type="entry name" value="Phosphorylase Kinase, domain 1"/>
    <property type="match status" value="2"/>
</dbReference>
<dbReference type="GO" id="GO:0005737">
    <property type="term" value="C:cytoplasm"/>
    <property type="evidence" value="ECO:0007669"/>
    <property type="project" value="TreeGrafter"/>
</dbReference>
<keyword evidence="2" id="KW-0723">Serine/threonine-protein kinase</keyword>
<evidence type="ECO:0000256" key="7">
    <source>
        <dbReference type="ARBA" id="ARBA00047899"/>
    </source>
</evidence>
<comment type="catalytic activity">
    <reaction evidence="8">
        <text>L-seryl-[protein] + ATP = O-phospho-L-seryl-[protein] + ADP + H(+)</text>
        <dbReference type="Rhea" id="RHEA:17989"/>
        <dbReference type="Rhea" id="RHEA-COMP:9863"/>
        <dbReference type="Rhea" id="RHEA-COMP:11604"/>
        <dbReference type="ChEBI" id="CHEBI:15378"/>
        <dbReference type="ChEBI" id="CHEBI:29999"/>
        <dbReference type="ChEBI" id="CHEBI:30616"/>
        <dbReference type="ChEBI" id="CHEBI:83421"/>
        <dbReference type="ChEBI" id="CHEBI:456216"/>
        <dbReference type="EC" id="2.7.11.1"/>
    </reaction>
</comment>
<evidence type="ECO:0000259" key="11">
    <source>
        <dbReference type="PROSITE" id="PS50011"/>
    </source>
</evidence>
<evidence type="ECO:0000256" key="5">
    <source>
        <dbReference type="ARBA" id="ARBA00022777"/>
    </source>
</evidence>
<keyword evidence="5" id="KW-0418">Kinase</keyword>
<evidence type="ECO:0000256" key="2">
    <source>
        <dbReference type="ARBA" id="ARBA00022527"/>
    </source>
</evidence>
<dbReference type="PROSITE" id="PS00107">
    <property type="entry name" value="PROTEIN_KINASE_ATP"/>
    <property type="match status" value="1"/>
</dbReference>
<evidence type="ECO:0000313" key="12">
    <source>
        <dbReference type="EMBL" id="PYH39667.1"/>
    </source>
</evidence>
<dbReference type="GeneID" id="37130071"/>
<comment type="catalytic activity">
    <reaction evidence="7">
        <text>L-threonyl-[protein] + ATP = O-phospho-L-threonyl-[protein] + ADP + H(+)</text>
        <dbReference type="Rhea" id="RHEA:46608"/>
        <dbReference type="Rhea" id="RHEA-COMP:11060"/>
        <dbReference type="Rhea" id="RHEA-COMP:11605"/>
        <dbReference type="ChEBI" id="CHEBI:15378"/>
        <dbReference type="ChEBI" id="CHEBI:30013"/>
        <dbReference type="ChEBI" id="CHEBI:30616"/>
        <dbReference type="ChEBI" id="CHEBI:61977"/>
        <dbReference type="ChEBI" id="CHEBI:456216"/>
        <dbReference type="EC" id="2.7.11.1"/>
    </reaction>
</comment>
<dbReference type="PANTHER" id="PTHR47634:SF9">
    <property type="entry name" value="PROTEIN KINASE DOMAIN-CONTAINING PROTEIN-RELATED"/>
    <property type="match status" value="1"/>
</dbReference>
<gene>
    <name evidence="12" type="ORF">BO87DRAFT_432233</name>
</gene>
<evidence type="ECO:0000256" key="3">
    <source>
        <dbReference type="ARBA" id="ARBA00022679"/>
    </source>
</evidence>
<dbReference type="SMART" id="SM00220">
    <property type="entry name" value="S_TKc"/>
    <property type="match status" value="1"/>
</dbReference>
<dbReference type="InterPro" id="IPR000719">
    <property type="entry name" value="Prot_kinase_dom"/>
</dbReference>
<dbReference type="GO" id="GO:0000245">
    <property type="term" value="P:spliceosomal complex assembly"/>
    <property type="evidence" value="ECO:0007669"/>
    <property type="project" value="TreeGrafter"/>
</dbReference>
<evidence type="ECO:0000256" key="10">
    <source>
        <dbReference type="SAM" id="MobiDB-lite"/>
    </source>
</evidence>
<dbReference type="PANTHER" id="PTHR47634">
    <property type="entry name" value="PROTEIN KINASE DOMAIN-CONTAINING PROTEIN-RELATED"/>
    <property type="match status" value="1"/>
</dbReference>
<evidence type="ECO:0000256" key="9">
    <source>
        <dbReference type="PROSITE-ProRule" id="PRU10141"/>
    </source>
</evidence>
<keyword evidence="13" id="KW-1185">Reference proteome</keyword>
<dbReference type="InterPro" id="IPR051334">
    <property type="entry name" value="SRPK"/>
</dbReference>
<dbReference type="AlphaFoldDB" id="A0A318Z075"/>
<feature type="region of interest" description="Disordered" evidence="10">
    <location>
        <begin position="319"/>
        <end position="338"/>
    </location>
</feature>
<proteinExistence type="predicted"/>
<dbReference type="GO" id="GO:0005634">
    <property type="term" value="C:nucleus"/>
    <property type="evidence" value="ECO:0007669"/>
    <property type="project" value="TreeGrafter"/>
</dbReference>
<keyword evidence="4 9" id="KW-0547">Nucleotide-binding</keyword>
<dbReference type="EMBL" id="KZ821445">
    <property type="protein sequence ID" value="PYH39667.1"/>
    <property type="molecule type" value="Genomic_DNA"/>
</dbReference>
<dbReference type="PROSITE" id="PS50011">
    <property type="entry name" value="PROTEIN_KINASE_DOM"/>
    <property type="match status" value="1"/>
</dbReference>
<feature type="domain" description="Protein kinase" evidence="11">
    <location>
        <begin position="66"/>
        <end position="393"/>
    </location>
</feature>
<dbReference type="Pfam" id="PF00069">
    <property type="entry name" value="Pkinase"/>
    <property type="match status" value="1"/>
</dbReference>
<evidence type="ECO:0000256" key="6">
    <source>
        <dbReference type="ARBA" id="ARBA00022840"/>
    </source>
</evidence>
<name>A0A318Z075_ASPNB</name>
<reference evidence="12" key="1">
    <citation type="submission" date="2016-12" db="EMBL/GenBank/DDBJ databases">
        <title>The genomes of Aspergillus section Nigri reveals drivers in fungal speciation.</title>
        <authorList>
            <consortium name="DOE Joint Genome Institute"/>
            <person name="Vesth T.C."/>
            <person name="Nybo J."/>
            <person name="Theobald S."/>
            <person name="Brandl J."/>
            <person name="Frisvad J.C."/>
            <person name="Nielsen K.F."/>
            <person name="Lyhne E.K."/>
            <person name="Kogle M.E."/>
            <person name="Kuo A."/>
            <person name="Riley R."/>
            <person name="Clum A."/>
            <person name="Nolan M."/>
            <person name="Lipzen A."/>
            <person name="Salamov A."/>
            <person name="Henrissat B."/>
            <person name="Wiebenga A."/>
            <person name="De Vries R.P."/>
            <person name="Grigoriev I.V."/>
            <person name="Mortensen U.H."/>
            <person name="Andersen M.R."/>
            <person name="Baker S.E."/>
        </authorList>
    </citation>
    <scope>NUCLEOTIDE SEQUENCE [LARGE SCALE GENOMIC DNA]</scope>
    <source>
        <strain evidence="12">CBS 115656</strain>
    </source>
</reference>
<dbReference type="InterPro" id="IPR011009">
    <property type="entry name" value="Kinase-like_dom_sf"/>
</dbReference>
<feature type="compositionally biased region" description="Polar residues" evidence="10">
    <location>
        <begin position="324"/>
        <end position="337"/>
    </location>
</feature>
<protein>
    <recommendedName>
        <fullName evidence="1">non-specific serine/threonine protein kinase</fullName>
        <ecNumber evidence="1">2.7.11.1</ecNumber>
    </recommendedName>
</protein>
<sequence>MRKPCLLLTQPLHLTVPFPHRLPLIASQPFLPRPIYRASSLTSHKETYEAGGYHPVKIGDYFYHRYRVVHKLGHGTYSTIWLAREEVSNRYVALKIYRDLIPTISDIFNIKGPNGYHTCLVTRPARMSLSDAKNGSWISLFQLEVSRAIVAQLMIAIQYIHSQGIVHGDLHRGNILLRLCRDFDELSTEMLYEKYGEPVPELVNRLDGREIPPEVPQHGVIPIWLGAASENVALPEATICLSDFGEAFCPTQERKFKSHTPLLVRPPEARFEPTRPLTFSSDIWTLACTIWNIMGQRTLFEGLLTNDDDMTSQQVDLLGPLPSDKSTQQPPASSTQAWEDRFETHMQQSRIREGMLLFESRERDAFISMLRSMLRFRPEDRPSAQQVFESEWMVKWALPEYEKIRSPN</sequence>
<dbReference type="InterPro" id="IPR017441">
    <property type="entry name" value="Protein_kinase_ATP_BS"/>
</dbReference>
<dbReference type="OrthoDB" id="5979581at2759"/>
<keyword evidence="3" id="KW-0808">Transferase</keyword>
<evidence type="ECO:0000256" key="8">
    <source>
        <dbReference type="ARBA" id="ARBA00048679"/>
    </source>
</evidence>
<evidence type="ECO:0000313" key="13">
    <source>
        <dbReference type="Proteomes" id="UP000247647"/>
    </source>
</evidence>
<dbReference type="GO" id="GO:0004674">
    <property type="term" value="F:protein serine/threonine kinase activity"/>
    <property type="evidence" value="ECO:0007669"/>
    <property type="project" value="UniProtKB-KW"/>
</dbReference>
<accession>A0A318Z075</accession>
<dbReference type="Proteomes" id="UP000247647">
    <property type="component" value="Unassembled WGS sequence"/>
</dbReference>
<dbReference type="GO" id="GO:0050684">
    <property type="term" value="P:regulation of mRNA processing"/>
    <property type="evidence" value="ECO:0007669"/>
    <property type="project" value="TreeGrafter"/>
</dbReference>
<dbReference type="GO" id="GO:0005524">
    <property type="term" value="F:ATP binding"/>
    <property type="evidence" value="ECO:0007669"/>
    <property type="project" value="UniProtKB-UniRule"/>
</dbReference>
<evidence type="ECO:0000256" key="1">
    <source>
        <dbReference type="ARBA" id="ARBA00012513"/>
    </source>
</evidence>
<dbReference type="EC" id="2.7.11.1" evidence="1"/>
<dbReference type="SUPFAM" id="SSF56112">
    <property type="entry name" value="Protein kinase-like (PK-like)"/>
    <property type="match status" value="1"/>
</dbReference>
<dbReference type="Gene3D" id="1.10.510.10">
    <property type="entry name" value="Transferase(Phosphotransferase) domain 1"/>
    <property type="match status" value="1"/>
</dbReference>
<organism evidence="12 13">
    <name type="scientific">Aspergillus neoniger (strain CBS 115656)</name>
    <dbReference type="NCBI Taxonomy" id="1448310"/>
    <lineage>
        <taxon>Eukaryota</taxon>
        <taxon>Fungi</taxon>
        <taxon>Dikarya</taxon>
        <taxon>Ascomycota</taxon>
        <taxon>Pezizomycotina</taxon>
        <taxon>Eurotiomycetes</taxon>
        <taxon>Eurotiomycetidae</taxon>
        <taxon>Eurotiales</taxon>
        <taxon>Aspergillaceae</taxon>
        <taxon>Aspergillus</taxon>
        <taxon>Aspergillus subgen. Circumdati</taxon>
    </lineage>
</organism>